<dbReference type="Proteomes" id="UP000054144">
    <property type="component" value="Unassembled WGS sequence"/>
</dbReference>
<dbReference type="SUPFAM" id="SSF63748">
    <property type="entry name" value="Tudor/PWWP/MBT"/>
    <property type="match status" value="1"/>
</dbReference>
<proteinExistence type="predicted"/>
<dbReference type="InterPro" id="IPR035503">
    <property type="entry name" value="IOC4-like_PWWP"/>
</dbReference>
<dbReference type="OrthoDB" id="62853at2759"/>
<dbReference type="CDD" id="cd05840">
    <property type="entry name" value="PWWP_ScIOC4-like"/>
    <property type="match status" value="1"/>
</dbReference>
<dbReference type="Gene3D" id="2.30.30.140">
    <property type="match status" value="1"/>
</dbReference>
<evidence type="ECO:0000313" key="3">
    <source>
        <dbReference type="Proteomes" id="UP000054144"/>
    </source>
</evidence>
<feature type="domain" description="PWWP" evidence="1">
    <location>
        <begin position="4"/>
        <end position="72"/>
    </location>
</feature>
<dbReference type="SMART" id="SM00293">
    <property type="entry name" value="PWWP"/>
    <property type="match status" value="1"/>
</dbReference>
<name>A0A0D7AAX7_9AGAR</name>
<dbReference type="EMBL" id="KN881931">
    <property type="protein sequence ID" value="KIY47569.1"/>
    <property type="molecule type" value="Genomic_DNA"/>
</dbReference>
<dbReference type="PROSITE" id="PS50812">
    <property type="entry name" value="PWWP"/>
    <property type="match status" value="1"/>
</dbReference>
<accession>A0A0D7AAX7</accession>
<keyword evidence="3" id="KW-1185">Reference proteome</keyword>
<evidence type="ECO:0000259" key="1">
    <source>
        <dbReference type="PROSITE" id="PS50812"/>
    </source>
</evidence>
<sequence length="92" mass="10390">TYSQRDIVLGKVKGYPAWPAMIVDPGLVPATVQIERPTATKTTFYCVQFFPAGDYSWLAPKDISRLLPHEIESYLNEPAKKRQDLFAAYQVA</sequence>
<protein>
    <submittedName>
        <fullName evidence="2">Tudor/PWWP/MBT</fullName>
    </submittedName>
</protein>
<gene>
    <name evidence="2" type="ORF">FISHEDRAFT_31990</name>
</gene>
<feature type="non-terminal residue" evidence="2">
    <location>
        <position position="1"/>
    </location>
</feature>
<dbReference type="InterPro" id="IPR000313">
    <property type="entry name" value="PWWP_dom"/>
</dbReference>
<dbReference type="AlphaFoldDB" id="A0A0D7AAX7"/>
<feature type="non-terminal residue" evidence="2">
    <location>
        <position position="92"/>
    </location>
</feature>
<reference evidence="2 3" key="1">
    <citation type="journal article" date="2015" name="Fungal Genet. Biol.">
        <title>Evolution of novel wood decay mechanisms in Agaricales revealed by the genome sequences of Fistulina hepatica and Cylindrobasidium torrendii.</title>
        <authorList>
            <person name="Floudas D."/>
            <person name="Held B.W."/>
            <person name="Riley R."/>
            <person name="Nagy L.G."/>
            <person name="Koehler G."/>
            <person name="Ransdell A.S."/>
            <person name="Younus H."/>
            <person name="Chow J."/>
            <person name="Chiniquy J."/>
            <person name="Lipzen A."/>
            <person name="Tritt A."/>
            <person name="Sun H."/>
            <person name="Haridas S."/>
            <person name="LaButti K."/>
            <person name="Ohm R.A."/>
            <person name="Kues U."/>
            <person name="Blanchette R.A."/>
            <person name="Grigoriev I.V."/>
            <person name="Minto R.E."/>
            <person name="Hibbett D.S."/>
        </authorList>
    </citation>
    <scope>NUCLEOTIDE SEQUENCE [LARGE SCALE GENOMIC DNA]</scope>
    <source>
        <strain evidence="2 3">ATCC 64428</strain>
    </source>
</reference>
<evidence type="ECO:0000313" key="2">
    <source>
        <dbReference type="EMBL" id="KIY47569.1"/>
    </source>
</evidence>
<dbReference type="Pfam" id="PF00855">
    <property type="entry name" value="PWWP"/>
    <property type="match status" value="1"/>
</dbReference>
<organism evidence="2 3">
    <name type="scientific">Fistulina hepatica ATCC 64428</name>
    <dbReference type="NCBI Taxonomy" id="1128425"/>
    <lineage>
        <taxon>Eukaryota</taxon>
        <taxon>Fungi</taxon>
        <taxon>Dikarya</taxon>
        <taxon>Basidiomycota</taxon>
        <taxon>Agaricomycotina</taxon>
        <taxon>Agaricomycetes</taxon>
        <taxon>Agaricomycetidae</taxon>
        <taxon>Agaricales</taxon>
        <taxon>Fistulinaceae</taxon>
        <taxon>Fistulina</taxon>
    </lineage>
</organism>